<keyword evidence="1" id="KW-0234">DNA repair</keyword>
<reference evidence="5" key="1">
    <citation type="submission" date="2010-11" db="EMBL/GenBank/DDBJ databases">
        <title>The genome sequence of Microbotryum violaceum strain p1A1 Lamole.</title>
        <authorList>
            <person name="Cuomo C."/>
            <person name="Perlin M."/>
            <person name="Young S.K."/>
            <person name="Zeng Q."/>
            <person name="Gargeya S."/>
            <person name="Alvarado L."/>
            <person name="Berlin A."/>
            <person name="Chapman S.B."/>
            <person name="Chen Z."/>
            <person name="Freedman E."/>
            <person name="Gellesch M."/>
            <person name="Goldberg J."/>
            <person name="Griggs A."/>
            <person name="Gujja S."/>
            <person name="Heilman E."/>
            <person name="Heiman D."/>
            <person name="Howarth C."/>
            <person name="Mehta T."/>
            <person name="Neiman D."/>
            <person name="Pearson M."/>
            <person name="Roberts A."/>
            <person name="Saif S."/>
            <person name="Shea T."/>
            <person name="Shenoy N."/>
            <person name="Sisk P."/>
            <person name="Stolte C."/>
            <person name="Sykes S."/>
            <person name="White J."/>
            <person name="Yandava C."/>
            <person name="Haas B."/>
            <person name="Nusbaum C."/>
            <person name="Birren B."/>
        </authorList>
    </citation>
    <scope>NUCLEOTIDE SEQUENCE [LARGE SCALE GENOMIC DNA]</scope>
    <source>
        <strain evidence="5">p1A1 Lamole</strain>
    </source>
</reference>
<evidence type="ECO:0000259" key="2">
    <source>
        <dbReference type="Pfam" id="PF05970"/>
    </source>
</evidence>
<evidence type="ECO:0000313" key="4">
    <source>
        <dbReference type="EnsemblFungi" id="MVLG_06746T0"/>
    </source>
</evidence>
<dbReference type="AlphaFoldDB" id="U5HI82"/>
<dbReference type="InterPro" id="IPR010285">
    <property type="entry name" value="DNA_helicase_pif1-like_DEAD"/>
</dbReference>
<name>U5HI82_USTV1</name>
<comment type="cofactor">
    <cofactor evidence="1">
        <name>Mg(2+)</name>
        <dbReference type="ChEBI" id="CHEBI:18420"/>
    </cofactor>
</comment>
<gene>
    <name evidence="3" type="ORF">MVLG_06746</name>
</gene>
<dbReference type="PANTHER" id="PTHR10492">
    <property type="match status" value="1"/>
</dbReference>
<evidence type="ECO:0000256" key="1">
    <source>
        <dbReference type="RuleBase" id="RU363044"/>
    </source>
</evidence>
<dbReference type="Proteomes" id="UP000017200">
    <property type="component" value="Unassembled WGS sequence"/>
</dbReference>
<dbReference type="OrthoDB" id="3366231at2759"/>
<dbReference type="GO" id="GO:0006310">
    <property type="term" value="P:DNA recombination"/>
    <property type="evidence" value="ECO:0007669"/>
    <property type="project" value="UniProtKB-KW"/>
</dbReference>
<dbReference type="GO" id="GO:0000723">
    <property type="term" value="P:telomere maintenance"/>
    <property type="evidence" value="ECO:0007669"/>
    <property type="project" value="InterPro"/>
</dbReference>
<dbReference type="GO" id="GO:0005524">
    <property type="term" value="F:ATP binding"/>
    <property type="evidence" value="ECO:0007669"/>
    <property type="project" value="UniProtKB-KW"/>
</dbReference>
<keyword evidence="1" id="KW-0347">Helicase</keyword>
<dbReference type="EMBL" id="GL541789">
    <property type="protein sequence ID" value="KDE02715.1"/>
    <property type="molecule type" value="Genomic_DNA"/>
</dbReference>
<protein>
    <recommendedName>
        <fullName evidence="1">ATP-dependent DNA helicase</fullName>
        <ecNumber evidence="1">5.6.2.3</ecNumber>
    </recommendedName>
</protein>
<dbReference type="EMBL" id="AEIJ01000870">
    <property type="status" value="NOT_ANNOTATED_CDS"/>
    <property type="molecule type" value="Genomic_DNA"/>
</dbReference>
<dbReference type="EnsemblFungi" id="MVLG_06746T0">
    <property type="protein sequence ID" value="MVLG_06746T0"/>
    <property type="gene ID" value="MVLG_06746"/>
</dbReference>
<comment type="similarity">
    <text evidence="1">Belongs to the helicase family.</text>
</comment>
<reference evidence="3" key="2">
    <citation type="submission" date="2010-11" db="EMBL/GenBank/DDBJ databases">
        <authorList>
            <consortium name="The Broad Institute Genome Sequencing Platform"/>
            <person name="Earl A."/>
            <person name="Ward D."/>
            <person name="Feldgarden M."/>
            <person name="Gevers D."/>
            <person name="Butler R."/>
            <person name="Young S.K."/>
            <person name="Zeng Q."/>
            <person name="Gargeya S."/>
            <person name="Fitzgerald M."/>
            <person name="Haas B."/>
            <person name="Abouelleil A."/>
            <person name="Alvarado L."/>
            <person name="Arachchi H.M."/>
            <person name="Berlin A."/>
            <person name="Brown A."/>
            <person name="Chapman S.B."/>
            <person name="Chen Z."/>
            <person name="Dunbar C."/>
            <person name="Freedman E."/>
            <person name="Gearin G."/>
            <person name="Gellesch M."/>
            <person name="Goldberg J."/>
            <person name="Griggs A."/>
            <person name="Gujja S."/>
            <person name="Heilman E."/>
            <person name="Heiman D."/>
            <person name="Howarth C."/>
            <person name="Larson L."/>
            <person name="Lui A."/>
            <person name="MacDonald P.J.P."/>
            <person name="Mehta T."/>
            <person name="Montmayeur A."/>
            <person name="Murphy C."/>
            <person name="Neiman D."/>
            <person name="Pearson M."/>
            <person name="Priest M."/>
            <person name="Roberts A."/>
            <person name="Saif S."/>
            <person name="Shea T."/>
            <person name="Shenoy N."/>
            <person name="Sisk P."/>
            <person name="Stolte C."/>
            <person name="Sykes S."/>
            <person name="White J."/>
            <person name="Yandava C."/>
            <person name="Wortman J."/>
            <person name="Nusbaum C."/>
            <person name="Birren B."/>
        </authorList>
    </citation>
    <scope>NUCLEOTIDE SEQUENCE</scope>
    <source>
        <strain evidence="3">P1A1 Lamole</strain>
    </source>
</reference>
<sequence>MAHSRFKIPIDIFNNSMCNVPKQEQLVELWDEVPMQHRQCFQLVDRMLQHVRLSTAQFGGLTVVLAGDKLMRSLALHVPFRAFTAPLTSPPASAAAFTTVDTGRFSASRT</sequence>
<accession>U5HI82</accession>
<keyword evidence="1" id="KW-0067">ATP-binding</keyword>
<dbReference type="STRING" id="683840.U5HI82"/>
<dbReference type="GO" id="GO:0016787">
    <property type="term" value="F:hydrolase activity"/>
    <property type="evidence" value="ECO:0007669"/>
    <property type="project" value="UniProtKB-KW"/>
</dbReference>
<reference evidence="4" key="4">
    <citation type="submission" date="2015-06" db="UniProtKB">
        <authorList>
            <consortium name="EnsemblFungi"/>
        </authorList>
    </citation>
    <scope>IDENTIFICATION</scope>
</reference>
<comment type="catalytic activity">
    <reaction evidence="1">
        <text>ATP + H2O = ADP + phosphate + H(+)</text>
        <dbReference type="Rhea" id="RHEA:13065"/>
        <dbReference type="ChEBI" id="CHEBI:15377"/>
        <dbReference type="ChEBI" id="CHEBI:15378"/>
        <dbReference type="ChEBI" id="CHEBI:30616"/>
        <dbReference type="ChEBI" id="CHEBI:43474"/>
        <dbReference type="ChEBI" id="CHEBI:456216"/>
        <dbReference type="EC" id="5.6.2.3"/>
    </reaction>
</comment>
<reference evidence="3 5" key="3">
    <citation type="journal article" date="2015" name="BMC Genomics">
        <title>Sex and parasites: genomic and transcriptomic analysis of Microbotryum lychnidis-dioicae, the biotrophic and plant-castrating anther smut fungus.</title>
        <authorList>
            <person name="Perlin M.H."/>
            <person name="Amselem J."/>
            <person name="Fontanillas E."/>
            <person name="Toh S.S."/>
            <person name="Chen Z."/>
            <person name="Goldberg J."/>
            <person name="Duplessis S."/>
            <person name="Henrissat B."/>
            <person name="Young S."/>
            <person name="Zeng Q."/>
            <person name="Aguileta G."/>
            <person name="Petit E."/>
            <person name="Badouin H."/>
            <person name="Andrews J."/>
            <person name="Razeeq D."/>
            <person name="Gabaldon T."/>
            <person name="Quesneville H."/>
            <person name="Giraud T."/>
            <person name="Hood M.E."/>
            <person name="Schultz D.J."/>
            <person name="Cuomo C.A."/>
        </authorList>
    </citation>
    <scope>NUCLEOTIDE SEQUENCE [LARGE SCALE GENOMIC DNA]</scope>
    <source>
        <strain evidence="3">P1A1 Lamole</strain>
        <strain evidence="5">p1A1 Lamole</strain>
    </source>
</reference>
<keyword evidence="1" id="KW-0233">DNA recombination</keyword>
<dbReference type="EC" id="5.6.2.3" evidence="1"/>
<keyword evidence="1" id="KW-0547">Nucleotide-binding</keyword>
<feature type="domain" description="DNA helicase Pif1-like DEAD-box helicase" evidence="2">
    <location>
        <begin position="2"/>
        <end position="68"/>
    </location>
</feature>
<dbReference type="Pfam" id="PF05970">
    <property type="entry name" value="PIF1"/>
    <property type="match status" value="1"/>
</dbReference>
<evidence type="ECO:0000313" key="3">
    <source>
        <dbReference type="EMBL" id="KDE02715.1"/>
    </source>
</evidence>
<dbReference type="PANTHER" id="PTHR10492:SF57">
    <property type="entry name" value="ATP-DEPENDENT DNA HELICASE"/>
    <property type="match status" value="1"/>
</dbReference>
<evidence type="ECO:0000313" key="5">
    <source>
        <dbReference type="Proteomes" id="UP000017200"/>
    </source>
</evidence>
<keyword evidence="1" id="KW-0378">Hydrolase</keyword>
<keyword evidence="5" id="KW-1185">Reference proteome</keyword>
<proteinExistence type="inferred from homology"/>
<organism evidence="3">
    <name type="scientific">Microbotryum lychnidis-dioicae (strain p1A1 Lamole / MvSl-1064)</name>
    <name type="common">Anther smut fungus</name>
    <dbReference type="NCBI Taxonomy" id="683840"/>
    <lineage>
        <taxon>Eukaryota</taxon>
        <taxon>Fungi</taxon>
        <taxon>Dikarya</taxon>
        <taxon>Basidiomycota</taxon>
        <taxon>Pucciniomycotina</taxon>
        <taxon>Microbotryomycetes</taxon>
        <taxon>Microbotryales</taxon>
        <taxon>Microbotryaceae</taxon>
        <taxon>Microbotryum</taxon>
    </lineage>
</organism>
<dbReference type="GO" id="GO:0006281">
    <property type="term" value="P:DNA repair"/>
    <property type="evidence" value="ECO:0007669"/>
    <property type="project" value="UniProtKB-KW"/>
</dbReference>
<dbReference type="InParanoid" id="U5HI82"/>
<keyword evidence="1" id="KW-0227">DNA damage</keyword>
<dbReference type="HOGENOM" id="CLU_2172945_0_0_1"/>
<dbReference type="GO" id="GO:0043139">
    <property type="term" value="F:5'-3' DNA helicase activity"/>
    <property type="evidence" value="ECO:0007669"/>
    <property type="project" value="UniProtKB-EC"/>
</dbReference>